<dbReference type="InterPro" id="IPR011990">
    <property type="entry name" value="TPR-like_helical_dom_sf"/>
</dbReference>
<name>A0A4E0QRV1_9GAMM</name>
<dbReference type="Proteomes" id="UP000030428">
    <property type="component" value="Unassembled WGS sequence"/>
</dbReference>
<accession>A0A4E0QRV1</accession>
<dbReference type="AlphaFoldDB" id="A0A4E0QRV1"/>
<organism evidence="1 2">
    <name type="scientific">Candidatus Thiomargarita nelsonii</name>
    <dbReference type="NCBI Taxonomy" id="1003181"/>
    <lineage>
        <taxon>Bacteria</taxon>
        <taxon>Pseudomonadati</taxon>
        <taxon>Pseudomonadota</taxon>
        <taxon>Gammaproteobacteria</taxon>
        <taxon>Thiotrichales</taxon>
        <taxon>Thiotrichaceae</taxon>
        <taxon>Thiomargarita</taxon>
    </lineage>
</organism>
<evidence type="ECO:0000313" key="2">
    <source>
        <dbReference type="Proteomes" id="UP000030428"/>
    </source>
</evidence>
<comment type="caution">
    <text evidence="1">The sequence shown here is derived from an EMBL/GenBank/DDBJ whole genome shotgun (WGS) entry which is preliminary data.</text>
</comment>
<gene>
    <name evidence="1" type="ORF">PN36_31090</name>
</gene>
<keyword evidence="2" id="KW-1185">Reference proteome</keyword>
<protein>
    <recommendedName>
        <fullName evidence="3">Tetratricopeptide repeat protein</fullName>
    </recommendedName>
</protein>
<sequence length="133" mass="15683">MIIIDSDKQRIYGMDNADSELFQQATEAEKQENHVASAMYTRKLIEKHPNCAIFRAFLANSIWDMGNLEEAEKEFKIAINLEQKNEKISEGYFHLLLELERDDDAFDEMRRFLRAGGKFDRYQDILDNLNERT</sequence>
<evidence type="ECO:0008006" key="3">
    <source>
        <dbReference type="Google" id="ProtNLM"/>
    </source>
</evidence>
<reference evidence="1 2" key="1">
    <citation type="journal article" date="2016" name="Front. Microbiol.">
        <title>Single-Cell (Meta-)Genomics of a Dimorphic Candidatus Thiomargarita nelsonii Reveals Genomic Plasticity.</title>
        <authorList>
            <person name="Flood B.E."/>
            <person name="Fliss P."/>
            <person name="Jones D.S."/>
            <person name="Dick G.J."/>
            <person name="Jain S."/>
            <person name="Kaster A.K."/>
            <person name="Winkel M."/>
            <person name="Mussmann M."/>
            <person name="Bailey J."/>
        </authorList>
    </citation>
    <scope>NUCLEOTIDE SEQUENCE [LARGE SCALE GENOMIC DNA]</scope>
    <source>
        <strain evidence="1">Hydrate Ridge</strain>
    </source>
</reference>
<dbReference type="EMBL" id="JSZA02000240">
    <property type="protein sequence ID" value="TGO02065.1"/>
    <property type="molecule type" value="Genomic_DNA"/>
</dbReference>
<proteinExistence type="predicted"/>
<dbReference type="SUPFAM" id="SSF48452">
    <property type="entry name" value="TPR-like"/>
    <property type="match status" value="1"/>
</dbReference>
<evidence type="ECO:0000313" key="1">
    <source>
        <dbReference type="EMBL" id="TGO02065.1"/>
    </source>
</evidence>
<dbReference type="Gene3D" id="1.25.40.10">
    <property type="entry name" value="Tetratricopeptide repeat domain"/>
    <property type="match status" value="1"/>
</dbReference>